<dbReference type="InterPro" id="IPR018370">
    <property type="entry name" value="Chaperonin_Cpn60_CS"/>
</dbReference>
<dbReference type="PRINTS" id="PR00298">
    <property type="entry name" value="CHAPERONIN60"/>
</dbReference>
<feature type="binding site" evidence="9">
    <location>
        <begin position="477"/>
        <end position="479"/>
    </location>
    <ligand>
        <name>ATP</name>
        <dbReference type="ChEBI" id="CHEBI:30616"/>
    </ligand>
</feature>
<accession>A0A076MZ74</accession>
<dbReference type="HAMAP" id="MF_00600">
    <property type="entry name" value="CH60"/>
    <property type="match status" value="1"/>
</dbReference>
<feature type="binding site" evidence="9">
    <location>
        <position position="493"/>
    </location>
    <ligand>
        <name>ATP</name>
        <dbReference type="ChEBI" id="CHEBI:30616"/>
    </ligand>
</feature>
<keyword evidence="7 9" id="KW-0413">Isomerase</keyword>
<dbReference type="PROSITE" id="PS00296">
    <property type="entry name" value="CHAPERONINS_CPN60"/>
    <property type="match status" value="1"/>
</dbReference>
<dbReference type="EC" id="5.6.1.7" evidence="9"/>
<dbReference type="NCBIfam" id="NF009487">
    <property type="entry name" value="PRK12849.1"/>
    <property type="match status" value="1"/>
</dbReference>
<dbReference type="Gene3D" id="3.30.260.10">
    <property type="entry name" value="TCP-1-like chaperonin intermediate domain"/>
    <property type="match status" value="1"/>
</dbReference>
<proteinExistence type="inferred from homology"/>
<dbReference type="OrthoDB" id="9766614at2"/>
<feature type="binding site" evidence="9">
    <location>
        <position position="413"/>
    </location>
    <ligand>
        <name>ATP</name>
        <dbReference type="ChEBI" id="CHEBI:30616"/>
    </ligand>
</feature>
<dbReference type="RefSeq" id="WP_017985290.1">
    <property type="nucleotide sequence ID" value="NZ_AQUL01000001.1"/>
</dbReference>
<dbReference type="GO" id="GO:0009408">
    <property type="term" value="P:response to heat"/>
    <property type="evidence" value="ECO:0007669"/>
    <property type="project" value="UniProtKB-ARBA"/>
</dbReference>
<reference evidence="13 14" key="1">
    <citation type="submission" date="2014-07" db="EMBL/GenBank/DDBJ databases">
        <title>Whole Genome Sequence of the Amycolatopsis methanolica 239.</title>
        <authorList>
            <person name="Tang B."/>
        </authorList>
    </citation>
    <scope>NUCLEOTIDE SEQUENCE [LARGE SCALE GENOMIC DNA]</scope>
    <source>
        <strain evidence="13 14">239</strain>
    </source>
</reference>
<dbReference type="CDD" id="cd03344">
    <property type="entry name" value="GroEL"/>
    <property type="match status" value="1"/>
</dbReference>
<dbReference type="PATRIC" id="fig|1068978.7.peg.6905"/>
<comment type="similarity">
    <text evidence="3 9 10">Belongs to the chaperonin (HSP60) family.</text>
</comment>
<dbReference type="InterPro" id="IPR002423">
    <property type="entry name" value="Cpn60/GroEL/TCP-1"/>
</dbReference>
<dbReference type="SUPFAM" id="SSF52029">
    <property type="entry name" value="GroEL apical domain-like"/>
    <property type="match status" value="1"/>
</dbReference>
<dbReference type="GO" id="GO:0042603">
    <property type="term" value="C:capsule"/>
    <property type="evidence" value="ECO:0007669"/>
    <property type="project" value="UniProtKB-SubCell"/>
</dbReference>
<dbReference type="KEGG" id="amq:AMETH_6422"/>
<evidence type="ECO:0000313" key="14">
    <source>
        <dbReference type="Proteomes" id="UP000062973"/>
    </source>
</evidence>
<name>A0A076MZ74_AMYME</name>
<dbReference type="STRING" id="1068978.AMETH_6422"/>
<evidence type="ECO:0000256" key="5">
    <source>
        <dbReference type="ARBA" id="ARBA00022840"/>
    </source>
</evidence>
<dbReference type="GO" id="GO:0042026">
    <property type="term" value="P:protein refolding"/>
    <property type="evidence" value="ECO:0007669"/>
    <property type="project" value="UniProtKB-UniRule"/>
</dbReference>
<dbReference type="InterPro" id="IPR027409">
    <property type="entry name" value="GroEL-like_apical_dom_sf"/>
</dbReference>
<feature type="binding site" evidence="9">
    <location>
        <begin position="86"/>
        <end position="90"/>
    </location>
    <ligand>
        <name>ATP</name>
        <dbReference type="ChEBI" id="CHEBI:30616"/>
    </ligand>
</feature>
<dbReference type="SUPFAM" id="SSF48592">
    <property type="entry name" value="GroEL equatorial domain-like"/>
    <property type="match status" value="1"/>
</dbReference>
<dbReference type="Gene3D" id="3.50.7.10">
    <property type="entry name" value="GroEL"/>
    <property type="match status" value="1"/>
</dbReference>
<evidence type="ECO:0000256" key="1">
    <source>
        <dbReference type="ARBA" id="ARBA00004191"/>
    </source>
</evidence>
<feature type="compositionally biased region" description="Gly residues" evidence="12">
    <location>
        <begin position="533"/>
        <end position="543"/>
    </location>
</feature>
<dbReference type="InterPro" id="IPR027410">
    <property type="entry name" value="TCP-1-like_intermed_sf"/>
</dbReference>
<evidence type="ECO:0000256" key="9">
    <source>
        <dbReference type="HAMAP-Rule" id="MF_00600"/>
    </source>
</evidence>
<dbReference type="GO" id="GO:0005737">
    <property type="term" value="C:cytoplasm"/>
    <property type="evidence" value="ECO:0007669"/>
    <property type="project" value="UniProtKB-SubCell"/>
</dbReference>
<evidence type="ECO:0000313" key="13">
    <source>
        <dbReference type="EMBL" id="AIJ26514.1"/>
    </source>
</evidence>
<dbReference type="GO" id="GO:0009986">
    <property type="term" value="C:cell surface"/>
    <property type="evidence" value="ECO:0007669"/>
    <property type="project" value="UniProtKB-SubCell"/>
</dbReference>
<comment type="subcellular location">
    <subcellularLocation>
        <location evidence="2">Cell surface</location>
    </subcellularLocation>
    <subcellularLocation>
        <location evidence="9">Cytoplasm</location>
    </subcellularLocation>
    <subcellularLocation>
        <location evidence="8">Secreted</location>
        <location evidence="8">Capsule</location>
    </subcellularLocation>
    <subcellularLocation>
        <location evidence="1">Secreted</location>
        <location evidence="1">Cell wall</location>
    </subcellularLocation>
</comment>
<dbReference type="GO" id="GO:0051082">
    <property type="term" value="F:unfolded protein binding"/>
    <property type="evidence" value="ECO:0007669"/>
    <property type="project" value="UniProtKB-UniRule"/>
</dbReference>
<dbReference type="NCBIfam" id="NF009488">
    <property type="entry name" value="PRK12850.1"/>
    <property type="match status" value="1"/>
</dbReference>
<keyword evidence="14" id="KW-1185">Reference proteome</keyword>
<dbReference type="EMBL" id="CP009110">
    <property type="protein sequence ID" value="AIJ26514.1"/>
    <property type="molecule type" value="Genomic_DNA"/>
</dbReference>
<keyword evidence="9" id="KW-0963">Cytoplasm</keyword>
<dbReference type="InterPro" id="IPR001844">
    <property type="entry name" value="Cpn60/GroEL"/>
</dbReference>
<evidence type="ECO:0000256" key="10">
    <source>
        <dbReference type="RuleBase" id="RU000418"/>
    </source>
</evidence>
<dbReference type="NCBIfam" id="TIGR02348">
    <property type="entry name" value="GroEL"/>
    <property type="match status" value="1"/>
</dbReference>
<sequence>MAKLIAFDEDARRGLERGLNTLADAVKVTLGPRGRNVVLEKKWGAPTITNDGVSIAKEIELEDPWEKIGAELVKEVAKKTDDVAGDGTTTATVLAQALVREGLRNVAAGADPIALKRGIEQAVEAVVEQLHKAAKEVETKEQIAATASISAADRTIGELIAEALDKVGKEGVVTVEESNTFGLELELTEGMRFDKGYISGYFVTDAERQEAVLEDPYILLFGSKVSNVKDLLPVLEKVMQSGKPLLIIAEDVEGEALATLVVNKIRGTFKSVAVKAPGFGDRRKAILQDIAILTGGQVISEDVGLKLENADLNLLGKARKAVITKDETTIVEGAGDADQIQGRVNQIRAEIEKSDSDYDREKLQERLAKLAGGVAVIKAGAATEVELKERKHRIEDAVRNAKAAVEEGIVAGGGVALLQASKAAFEGLRLSGDEATGANIVKVAVEAPLKQIAVNSGLEGGVVAEKVKGLPEGHGLNAATGDYEDLVAAGVIDPAKVTRSALQNAASIAGLFLTTEAVVADKPEKAAAAPGGDPTGGMGGMDF</sequence>
<evidence type="ECO:0000256" key="6">
    <source>
        <dbReference type="ARBA" id="ARBA00023186"/>
    </source>
</evidence>
<dbReference type="GO" id="GO:0016853">
    <property type="term" value="F:isomerase activity"/>
    <property type="evidence" value="ECO:0007669"/>
    <property type="project" value="UniProtKB-KW"/>
</dbReference>
<keyword evidence="4 9" id="KW-0547">Nucleotide-binding</keyword>
<keyword evidence="5 9" id="KW-0067">ATP-binding</keyword>
<dbReference type="eggNOG" id="COG0459">
    <property type="taxonomic scope" value="Bacteria"/>
</dbReference>
<evidence type="ECO:0000256" key="8">
    <source>
        <dbReference type="ARBA" id="ARBA00025702"/>
    </source>
</evidence>
<comment type="subunit">
    <text evidence="9 11">Forms a cylinder of 14 subunits composed of two heptameric rings stacked back-to-back. Interacts with the co-chaperonin GroES.</text>
</comment>
<keyword evidence="6 9" id="KW-0143">Chaperone</keyword>
<evidence type="ECO:0000256" key="2">
    <source>
        <dbReference type="ARBA" id="ARBA00004241"/>
    </source>
</evidence>
<dbReference type="FunFam" id="3.50.7.10:FF:000001">
    <property type="entry name" value="60 kDa chaperonin"/>
    <property type="match status" value="1"/>
</dbReference>
<feature type="region of interest" description="Disordered" evidence="12">
    <location>
        <begin position="524"/>
        <end position="543"/>
    </location>
</feature>
<dbReference type="HOGENOM" id="CLU_016503_3_0_11"/>
<dbReference type="PANTHER" id="PTHR45633">
    <property type="entry name" value="60 KDA HEAT SHOCK PROTEIN, MITOCHONDRIAL"/>
    <property type="match status" value="1"/>
</dbReference>
<dbReference type="InterPro" id="IPR027413">
    <property type="entry name" value="GROEL-like_equatorial_sf"/>
</dbReference>
<evidence type="ECO:0000256" key="7">
    <source>
        <dbReference type="ARBA" id="ARBA00023235"/>
    </source>
</evidence>
<dbReference type="GO" id="GO:0005524">
    <property type="term" value="F:ATP binding"/>
    <property type="evidence" value="ECO:0007669"/>
    <property type="project" value="UniProtKB-UniRule"/>
</dbReference>
<comment type="function">
    <text evidence="9 11">Together with its co-chaperonin GroES, plays an essential role in assisting protein folding. The GroEL-GroES system forms a nano-cage that allows encapsulation of the non-native substrate proteins and provides a physical environment optimized to promote and accelerate protein folding.</text>
</comment>
<evidence type="ECO:0000256" key="11">
    <source>
        <dbReference type="RuleBase" id="RU000419"/>
    </source>
</evidence>
<protein>
    <recommendedName>
        <fullName evidence="9">Chaperonin GroEL</fullName>
        <ecNumber evidence="9">5.6.1.7</ecNumber>
    </recommendedName>
    <alternativeName>
        <fullName evidence="9">60 kDa chaperonin</fullName>
    </alternativeName>
    <alternativeName>
        <fullName evidence="9">Chaperonin-60</fullName>
        <shortName evidence="9">Cpn60</shortName>
    </alternativeName>
</protein>
<dbReference type="NCBIfam" id="NF009489">
    <property type="entry name" value="PRK12851.1"/>
    <property type="match status" value="1"/>
</dbReference>
<dbReference type="Gene3D" id="1.10.560.10">
    <property type="entry name" value="GroEL-like equatorial domain"/>
    <property type="match status" value="1"/>
</dbReference>
<evidence type="ECO:0000256" key="12">
    <source>
        <dbReference type="SAM" id="MobiDB-lite"/>
    </source>
</evidence>
<dbReference type="NCBIfam" id="NF000592">
    <property type="entry name" value="PRK00013.1"/>
    <property type="match status" value="1"/>
</dbReference>
<feature type="binding site" evidence="9">
    <location>
        <begin position="29"/>
        <end position="32"/>
    </location>
    <ligand>
        <name>ATP</name>
        <dbReference type="ChEBI" id="CHEBI:30616"/>
    </ligand>
</feature>
<dbReference type="Proteomes" id="UP000062973">
    <property type="component" value="Chromosome"/>
</dbReference>
<gene>
    <name evidence="13" type="primary">groE</name>
    <name evidence="9" type="synonym">groEL</name>
    <name evidence="9" type="synonym">groL</name>
    <name evidence="13" type="ORF">AMETH_6422</name>
</gene>
<evidence type="ECO:0000256" key="4">
    <source>
        <dbReference type="ARBA" id="ARBA00022741"/>
    </source>
</evidence>
<dbReference type="GO" id="GO:0140662">
    <property type="term" value="F:ATP-dependent protein folding chaperone"/>
    <property type="evidence" value="ECO:0007669"/>
    <property type="project" value="InterPro"/>
</dbReference>
<dbReference type="Pfam" id="PF00118">
    <property type="entry name" value="Cpn60_TCP1"/>
    <property type="match status" value="1"/>
</dbReference>
<dbReference type="SUPFAM" id="SSF54849">
    <property type="entry name" value="GroEL-intermediate domain like"/>
    <property type="match status" value="1"/>
</dbReference>
<comment type="caution">
    <text evidence="9">Lacks conserved residue(s) required for the propagation of feature annotation.</text>
</comment>
<evidence type="ECO:0000256" key="3">
    <source>
        <dbReference type="ARBA" id="ARBA00006607"/>
    </source>
</evidence>
<organism evidence="13 14">
    <name type="scientific">Amycolatopsis methanolica 239</name>
    <dbReference type="NCBI Taxonomy" id="1068978"/>
    <lineage>
        <taxon>Bacteria</taxon>
        <taxon>Bacillati</taxon>
        <taxon>Actinomycetota</taxon>
        <taxon>Actinomycetes</taxon>
        <taxon>Pseudonocardiales</taxon>
        <taxon>Pseudonocardiaceae</taxon>
        <taxon>Amycolatopsis</taxon>
        <taxon>Amycolatopsis methanolica group</taxon>
    </lineage>
</organism>
<dbReference type="AlphaFoldDB" id="A0A076MZ74"/>